<dbReference type="GO" id="GO:0016651">
    <property type="term" value="F:oxidoreductase activity, acting on NAD(P)H"/>
    <property type="evidence" value="ECO:0007669"/>
    <property type="project" value="InterPro"/>
</dbReference>
<feature type="non-terminal residue" evidence="4">
    <location>
        <position position="1"/>
    </location>
</feature>
<dbReference type="InterPro" id="IPR001268">
    <property type="entry name" value="NADH_UbQ_OxRdtase_30kDa_su"/>
</dbReference>
<dbReference type="SUPFAM" id="SSF143243">
    <property type="entry name" value="Nqo5-like"/>
    <property type="match status" value="1"/>
</dbReference>
<proteinExistence type="inferred from homology"/>
<reference evidence="4" key="1">
    <citation type="submission" date="2018-05" db="EMBL/GenBank/DDBJ databases">
        <authorList>
            <person name="Lanie J.A."/>
            <person name="Ng W.-L."/>
            <person name="Kazmierczak K.M."/>
            <person name="Andrzejewski T.M."/>
            <person name="Davidsen T.M."/>
            <person name="Wayne K.J."/>
            <person name="Tettelin H."/>
            <person name="Glass J.I."/>
            <person name="Rusch D."/>
            <person name="Podicherti R."/>
            <person name="Tsui H.-C.T."/>
            <person name="Winkler M.E."/>
        </authorList>
    </citation>
    <scope>NUCLEOTIDE SEQUENCE</scope>
</reference>
<dbReference type="EMBL" id="UINC01208103">
    <property type="protein sequence ID" value="SVE30489.1"/>
    <property type="molecule type" value="Genomic_DNA"/>
</dbReference>
<dbReference type="Gene3D" id="3.30.460.80">
    <property type="entry name" value="NADH:ubiquinone oxidoreductase, 30kDa subunit"/>
    <property type="match status" value="1"/>
</dbReference>
<dbReference type="PANTHER" id="PTHR10884">
    <property type="entry name" value="NADH DEHYDROGENASE UBIQUINONE IRON-SULFUR PROTEIN 3"/>
    <property type="match status" value="1"/>
</dbReference>
<protein>
    <recommendedName>
        <fullName evidence="3">NADH:ubiquinone oxidoreductase 30kDa subunit domain-containing protein</fullName>
    </recommendedName>
</protein>
<feature type="domain" description="NADH:ubiquinone oxidoreductase 30kDa subunit" evidence="3">
    <location>
        <begin position="2"/>
        <end position="95"/>
    </location>
</feature>
<organism evidence="4">
    <name type="scientific">marine metagenome</name>
    <dbReference type="NCBI Taxonomy" id="408172"/>
    <lineage>
        <taxon>unclassified sequences</taxon>
        <taxon>metagenomes</taxon>
        <taxon>ecological metagenomes</taxon>
    </lineage>
</organism>
<dbReference type="InterPro" id="IPR020396">
    <property type="entry name" value="NADH_UbQ_OxRdtase_CS"/>
</dbReference>
<evidence type="ECO:0000259" key="3">
    <source>
        <dbReference type="Pfam" id="PF00329"/>
    </source>
</evidence>
<keyword evidence="2" id="KW-0813">Transport</keyword>
<dbReference type="Pfam" id="PF00329">
    <property type="entry name" value="Complex1_30kDa"/>
    <property type="match status" value="1"/>
</dbReference>
<sequence length="98" mass="11258">YMNYLSSITGVDYVESFEVVYHLTSLTHNHNLVLKTMLYGRDDVELPSVINVWKGADLQEREVWDLMGIGFTGHPNMKRILTWEGFPGHPLRKDHLGG</sequence>
<evidence type="ECO:0000256" key="1">
    <source>
        <dbReference type="ARBA" id="ARBA00007569"/>
    </source>
</evidence>
<gene>
    <name evidence="4" type="ORF">METZ01_LOCUS483343</name>
</gene>
<dbReference type="AlphaFoldDB" id="A0A383CEL4"/>
<dbReference type="GO" id="GO:0008137">
    <property type="term" value="F:NADH dehydrogenase (ubiquinone) activity"/>
    <property type="evidence" value="ECO:0007669"/>
    <property type="project" value="InterPro"/>
</dbReference>
<accession>A0A383CEL4</accession>
<evidence type="ECO:0000313" key="4">
    <source>
        <dbReference type="EMBL" id="SVE30489.1"/>
    </source>
</evidence>
<comment type="similarity">
    <text evidence="1">Belongs to the complex I 30 kDa subunit family.</text>
</comment>
<name>A0A383CEL4_9ZZZZ</name>
<dbReference type="PROSITE" id="PS00542">
    <property type="entry name" value="COMPLEX1_30K"/>
    <property type="match status" value="1"/>
</dbReference>
<dbReference type="InterPro" id="IPR037232">
    <property type="entry name" value="NADH_quin_OxRdtase_su_C/D-like"/>
</dbReference>
<evidence type="ECO:0000256" key="2">
    <source>
        <dbReference type="ARBA" id="ARBA00022448"/>
    </source>
</evidence>
<dbReference type="PANTHER" id="PTHR10884:SF14">
    <property type="entry name" value="NADH DEHYDROGENASE [UBIQUINONE] IRON-SULFUR PROTEIN 3, MITOCHONDRIAL"/>
    <property type="match status" value="1"/>
</dbReference>